<sequence length="248" mass="27807">MEFGRSIVMFVFGGTVVGLIALIAFSEYFGLGYTGAIEASGSLLFSGLLVWLYHQQSQIMNNQEGLMEHQNQMMMESHRPQLMFEISGFKPKEDIVSYDVKNVGPGVAYDIGLELEFDPRIDGRETLVSYGTIVGVPEQEPTSLGVLRSGEEETMDFKISLSNPDQNGDNESLPVTQALSKFDYSEFKKARIYVKEVYSDARGEGWGSSVIEQIPFYSHEPVDNVESLWSYGLAHLDLEEAWIDVEED</sequence>
<evidence type="ECO:0000313" key="3">
    <source>
        <dbReference type="Proteomes" id="UP001596481"/>
    </source>
</evidence>
<dbReference type="Proteomes" id="UP001596481">
    <property type="component" value="Unassembled WGS sequence"/>
</dbReference>
<keyword evidence="3" id="KW-1185">Reference proteome</keyword>
<feature type="transmembrane region" description="Helical" evidence="1">
    <location>
        <begin position="7"/>
        <end position="25"/>
    </location>
</feature>
<gene>
    <name evidence="2" type="ORF">ACFQJC_01545</name>
</gene>
<dbReference type="EMBL" id="JBHTAA010000001">
    <property type="protein sequence ID" value="MFC7202184.1"/>
    <property type="molecule type" value="Genomic_DNA"/>
</dbReference>
<comment type="caution">
    <text evidence="2">The sequence shown here is derived from an EMBL/GenBank/DDBJ whole genome shotgun (WGS) entry which is preliminary data.</text>
</comment>
<keyword evidence="1" id="KW-0812">Transmembrane</keyword>
<reference evidence="2 3" key="1">
    <citation type="journal article" date="2019" name="Int. J. Syst. Evol. Microbiol.">
        <title>The Global Catalogue of Microorganisms (GCM) 10K type strain sequencing project: providing services to taxonomists for standard genome sequencing and annotation.</title>
        <authorList>
            <consortium name="The Broad Institute Genomics Platform"/>
            <consortium name="The Broad Institute Genome Sequencing Center for Infectious Disease"/>
            <person name="Wu L."/>
            <person name="Ma J."/>
        </authorList>
    </citation>
    <scope>NUCLEOTIDE SEQUENCE [LARGE SCALE GENOMIC DNA]</scope>
    <source>
        <strain evidence="2 3">DSM 29988</strain>
    </source>
</reference>
<feature type="transmembrane region" description="Helical" evidence="1">
    <location>
        <begin position="31"/>
        <end position="53"/>
    </location>
</feature>
<proteinExistence type="predicted"/>
<protein>
    <submittedName>
        <fullName evidence="2">Uncharacterized protein</fullName>
    </submittedName>
</protein>
<dbReference type="RefSeq" id="WP_390221485.1">
    <property type="nucleotide sequence ID" value="NZ_JBHTAA010000001.1"/>
</dbReference>
<evidence type="ECO:0000313" key="2">
    <source>
        <dbReference type="EMBL" id="MFC7202184.1"/>
    </source>
</evidence>
<dbReference type="AlphaFoldDB" id="A0ABD5ZAG3"/>
<keyword evidence="1" id="KW-1133">Transmembrane helix</keyword>
<organism evidence="2 3">
    <name type="scientific">Haloferax namakaokahaiae</name>
    <dbReference type="NCBI Taxonomy" id="1748331"/>
    <lineage>
        <taxon>Archaea</taxon>
        <taxon>Methanobacteriati</taxon>
        <taxon>Methanobacteriota</taxon>
        <taxon>Stenosarchaea group</taxon>
        <taxon>Halobacteria</taxon>
        <taxon>Halobacteriales</taxon>
        <taxon>Haloferacaceae</taxon>
        <taxon>Haloferax</taxon>
    </lineage>
</organism>
<name>A0ABD5ZAG3_9EURY</name>
<evidence type="ECO:0000256" key="1">
    <source>
        <dbReference type="SAM" id="Phobius"/>
    </source>
</evidence>
<keyword evidence="1" id="KW-0472">Membrane</keyword>
<accession>A0ABD5ZAG3</accession>